<reference evidence="1 2" key="1">
    <citation type="submission" date="2017-03" db="EMBL/GenBank/DDBJ databases">
        <title>Genomes of endolithic fungi from Antarctica.</title>
        <authorList>
            <person name="Coleine C."/>
            <person name="Masonjones S."/>
            <person name="Stajich J.E."/>
        </authorList>
    </citation>
    <scope>NUCLEOTIDE SEQUENCE [LARGE SCALE GENOMIC DNA]</scope>
    <source>
        <strain evidence="1 2">CCFEE 6314</strain>
    </source>
</reference>
<comment type="caution">
    <text evidence="1">The sequence shown here is derived from an EMBL/GenBank/DDBJ whole genome shotgun (WGS) entry which is preliminary data.</text>
</comment>
<organism evidence="1 2">
    <name type="scientific">Exophiala mesophila</name>
    <name type="common">Black yeast-like fungus</name>
    <dbReference type="NCBI Taxonomy" id="212818"/>
    <lineage>
        <taxon>Eukaryota</taxon>
        <taxon>Fungi</taxon>
        <taxon>Dikarya</taxon>
        <taxon>Ascomycota</taxon>
        <taxon>Pezizomycotina</taxon>
        <taxon>Eurotiomycetes</taxon>
        <taxon>Chaetothyriomycetidae</taxon>
        <taxon>Chaetothyriales</taxon>
        <taxon>Herpotrichiellaceae</taxon>
        <taxon>Exophiala</taxon>
    </lineage>
</organism>
<proteinExistence type="predicted"/>
<dbReference type="EMBL" id="NAJM01000023">
    <property type="protein sequence ID" value="RVX70479.1"/>
    <property type="molecule type" value="Genomic_DNA"/>
</dbReference>
<name>A0A438N3Z3_EXOME</name>
<accession>A0A438N3Z3</accession>
<evidence type="ECO:0000313" key="2">
    <source>
        <dbReference type="Proteomes" id="UP000288859"/>
    </source>
</evidence>
<protein>
    <submittedName>
        <fullName evidence="1">Uncharacterized protein</fullName>
    </submittedName>
</protein>
<dbReference type="AlphaFoldDB" id="A0A438N3Z3"/>
<evidence type="ECO:0000313" key="1">
    <source>
        <dbReference type="EMBL" id="RVX70479.1"/>
    </source>
</evidence>
<gene>
    <name evidence="1" type="ORF">B0A52_05978</name>
</gene>
<sequence length="94" mass="10392">MDVSKWNVRSWSPPSRGPEILQNLDVAFLGYLEAVAHATNNSPSQALTAQMMAFENAAPGFDANVYTSPHVSIGLVTVDHYKTTLFHILELMMQ</sequence>
<dbReference type="Proteomes" id="UP000288859">
    <property type="component" value="Unassembled WGS sequence"/>
</dbReference>